<feature type="domain" description="SbsA Ig-like" evidence="2">
    <location>
        <begin position="32"/>
        <end position="131"/>
    </location>
</feature>
<keyword evidence="4" id="KW-1185">Reference proteome</keyword>
<protein>
    <recommendedName>
        <fullName evidence="2">SbsA Ig-like domain-containing protein</fullName>
    </recommendedName>
</protein>
<dbReference type="InterPro" id="IPR032812">
    <property type="entry name" value="SbsA_Ig"/>
</dbReference>
<proteinExistence type="predicted"/>
<dbReference type="KEGG" id="samy:DB32_007300"/>
<name>A0A0F6YMD5_9BACT</name>
<feature type="domain" description="SbsA Ig-like" evidence="2">
    <location>
        <begin position="352"/>
        <end position="447"/>
    </location>
</feature>
<organism evidence="3 4">
    <name type="scientific">Sandaracinus amylolyticus</name>
    <dbReference type="NCBI Taxonomy" id="927083"/>
    <lineage>
        <taxon>Bacteria</taxon>
        <taxon>Pseudomonadati</taxon>
        <taxon>Myxococcota</taxon>
        <taxon>Polyangia</taxon>
        <taxon>Polyangiales</taxon>
        <taxon>Sandaracinaceae</taxon>
        <taxon>Sandaracinus</taxon>
    </lineage>
</organism>
<evidence type="ECO:0000259" key="2">
    <source>
        <dbReference type="Pfam" id="PF13205"/>
    </source>
</evidence>
<dbReference type="Pfam" id="PF13205">
    <property type="entry name" value="Big_5"/>
    <property type="match status" value="4"/>
</dbReference>
<accession>A0A0F6YMD5</accession>
<evidence type="ECO:0000256" key="1">
    <source>
        <dbReference type="ARBA" id="ARBA00022729"/>
    </source>
</evidence>
<feature type="domain" description="SbsA Ig-like" evidence="2">
    <location>
        <begin position="240"/>
        <end position="347"/>
    </location>
</feature>
<reference evidence="3 4" key="1">
    <citation type="submission" date="2015-03" db="EMBL/GenBank/DDBJ databases">
        <title>Genome assembly of Sandaracinus amylolyticus DSM 53668.</title>
        <authorList>
            <person name="Sharma G."/>
            <person name="Subramanian S."/>
        </authorList>
    </citation>
    <scope>NUCLEOTIDE SEQUENCE [LARGE SCALE GENOMIC DNA]</scope>
    <source>
        <strain evidence="3 4">DSM 53668</strain>
    </source>
</reference>
<evidence type="ECO:0000313" key="3">
    <source>
        <dbReference type="EMBL" id="AKF10151.1"/>
    </source>
</evidence>
<dbReference type="AlphaFoldDB" id="A0A0F6YMD5"/>
<gene>
    <name evidence="3" type="ORF">DB32_007300</name>
</gene>
<keyword evidence="1" id="KW-0732">Signal</keyword>
<dbReference type="Gene3D" id="2.60.40.1220">
    <property type="match status" value="4"/>
</dbReference>
<dbReference type="RefSeq" id="WP_053237136.1">
    <property type="nucleotide sequence ID" value="NZ_CP011125.1"/>
</dbReference>
<dbReference type="STRING" id="927083.DB32_007300"/>
<dbReference type="InterPro" id="IPR014755">
    <property type="entry name" value="Cu-Rt/internalin_Ig-like"/>
</dbReference>
<feature type="domain" description="SbsA Ig-like" evidence="2">
    <location>
        <begin position="137"/>
        <end position="225"/>
    </location>
</feature>
<sequence length="1198" mass="122474">MGWCTAVLVIAAPGCGDDDSSTGGDDASVPGDTVAPSVISISPTDGATGVAPDTTLRVTFSEPMDPAAGTLVVRSGDTTLTLGAPSWNDEGTELSIRTAMPMPQGATTLAVDADFEDLAGNALEMGGEVEFEVLDLVAPQIVSTTPTEGATVSTGITELVFVISEDVRGDLPTMTITGAGTPALGAPAWSDARTLRVPVSGLAHDGEYRVTIAGVRDLAGNALDASALGDEGALDFTADDDIAPVVTDSSPSEGQVDVAWAALTQVVVLFSEPMDATAGTATLTVSGASTTLTGSWDMGGRRLLLDVTDRLENITAHRVALEGYRDVAGNALDGTVLLVDGAIDFTTGDLYEPYVVSSTPAEGATDVEPSTPTTPLELTITFSEAMDTSRTEVTIAGDGASITASGTWSIAGTSLTVPVGARLNAGASYSIDLTAFRDATGTLLDAAHEGLVDGRLDFTLRAPTGERCGDALTNAQAVTVDGALEWQLAASGVTADDGAVTCTPTNPVLPDGVVRYRKTTPSLSAGGTALHITLRNGFNFEVTSDTCELPAADPSDQLRCSYMNADNTGLVETWLDVGPGDYYVWVSNFDDFAQTTVRIAEEAMPRDGESCIAPYDSTTDATIYTAPASADGEHVWAITTGTIHGMERTVTPAGPGPLSCDPTVPLGHDAVIAFDKTSDASLVTVSVVPFGRASPFGAPAPHIDVEISRGGCDPTTAGRDIEVCATRLTGPGGGASFTIDGPAGRLDTWLTAPQQPAPPNGLITAFVPFPGATVRISEFTPGLGDTCANAIPLSPGANTIAPDRTHRAYAPSCLPSGGLTWYRYTPTRNFGIVRTDVATRGALVGAASASTINCGADLTTGVSAPTTVGEDVCIAVASGSGATTLTIQELDFGGVRGVPTDLGITFPATAPETVGFSSPRWIATTPTHIAVGLNQRIVASAPIAGGADFSLSTLGGTTRQLGLGALFDGTSIIGTMSSGVATDPRVARVTDAMGAAFTTDPATFVDTPPAPTGYAAKQTNAIARDGDNVIVATARSFSSPPSTQFYSIPIAGGAATLLGENTTFDGVAGLAADATYFYFTTMVGTTRGLFRLPRGALASPSTPPELLVAVTVDLNNQPVYLDAANDALYFRATAISITSSSSEVWLVIDPDGVTPAFAGPIWRTTVGSGLGFDPSGPSLFVIDASAGVQSAARWLRLD</sequence>
<evidence type="ECO:0000313" key="4">
    <source>
        <dbReference type="Proteomes" id="UP000034883"/>
    </source>
</evidence>
<dbReference type="EMBL" id="CP011125">
    <property type="protein sequence ID" value="AKF10151.1"/>
    <property type="molecule type" value="Genomic_DNA"/>
</dbReference>
<dbReference type="Proteomes" id="UP000034883">
    <property type="component" value="Chromosome"/>
</dbReference>